<keyword evidence="3" id="KW-0378">Hydrolase</keyword>
<dbReference type="Proteomes" id="UP001637994">
    <property type="component" value="Unassembled WGS sequence"/>
</dbReference>
<dbReference type="PANTHER" id="PTHR30001:SF0">
    <property type="entry name" value="RIBONUCLEASE G"/>
    <property type="match status" value="1"/>
</dbReference>
<gene>
    <name evidence="7" type="ORF">ACCQ42_06270</name>
</gene>
<dbReference type="InterPro" id="IPR004659">
    <property type="entry name" value="RNase_E/G"/>
</dbReference>
<evidence type="ECO:0000313" key="8">
    <source>
        <dbReference type="Proteomes" id="UP001637994"/>
    </source>
</evidence>
<sequence>MKYIYIDPKEKIIIRQEDKRVMEVIFYDSLLNNIYRGKVVNKIDSLSSYFVQISDNENLFLKSSLSYAIGDNVIIEYVREPANGKLGLASENFSLENESYKIKRYPIKAKAKRKSGKKKDDILFEELNNKKAWLINEEKFFPSPKLLIENSKKDSYIKKYKDYEIKEIDIKNSQVFNNLIKDISNNKLNYKDLSIIIDELETLTVIDVNTGSRKSKMQKEDFLLGINLELIDFIAYNLKLRNIGGMCLIDFLRVHDKEKITAEMQKAIEKYQIEAEIFGFTQMGLFEISIKRRGDSLKTSLRKRKLIS</sequence>
<dbReference type="RefSeq" id="WP_106460043.1">
    <property type="nucleotide sequence ID" value="NZ_JBGMEF010000019.1"/>
</dbReference>
<evidence type="ECO:0000256" key="2">
    <source>
        <dbReference type="ARBA" id="ARBA00022723"/>
    </source>
</evidence>
<comment type="caution">
    <text evidence="7">The sequence shown here is derived from an EMBL/GenBank/DDBJ whole genome shotgun (WGS) entry which is preliminary data.</text>
</comment>
<keyword evidence="8" id="KW-1185">Reference proteome</keyword>
<keyword evidence="5" id="KW-0694">RNA-binding</keyword>
<feature type="domain" description="RNA-binding protein AU-1/Ribonuclease E/G" evidence="6">
    <location>
        <begin position="154"/>
        <end position="292"/>
    </location>
</feature>
<accession>A0ABW9MDV2</accession>
<proteinExistence type="predicted"/>
<name>A0ABW9MDV2_9FIRM</name>
<comment type="cofactor">
    <cofactor evidence="1">
        <name>Mg(2+)</name>
        <dbReference type="ChEBI" id="CHEBI:18420"/>
    </cofactor>
</comment>
<evidence type="ECO:0000256" key="3">
    <source>
        <dbReference type="ARBA" id="ARBA00022801"/>
    </source>
</evidence>
<keyword evidence="2" id="KW-0479">Metal-binding</keyword>
<protein>
    <submittedName>
        <fullName evidence="7">Ribonuclease E/G</fullName>
    </submittedName>
</protein>
<dbReference type="EMBL" id="JBGMEF010000019">
    <property type="protein sequence ID" value="MFO3667374.1"/>
    <property type="molecule type" value="Genomic_DNA"/>
</dbReference>
<evidence type="ECO:0000256" key="1">
    <source>
        <dbReference type="ARBA" id="ARBA00001946"/>
    </source>
</evidence>
<evidence type="ECO:0000256" key="5">
    <source>
        <dbReference type="ARBA" id="ARBA00022884"/>
    </source>
</evidence>
<evidence type="ECO:0000256" key="4">
    <source>
        <dbReference type="ARBA" id="ARBA00022842"/>
    </source>
</evidence>
<evidence type="ECO:0000259" key="6">
    <source>
        <dbReference type="Pfam" id="PF10150"/>
    </source>
</evidence>
<dbReference type="PANTHER" id="PTHR30001">
    <property type="entry name" value="RIBONUCLEASE"/>
    <property type="match status" value="1"/>
</dbReference>
<organism evidence="7 8">
    <name type="scientific">Anaerococcus kampingae</name>
    <dbReference type="NCBI Taxonomy" id="3115614"/>
    <lineage>
        <taxon>Bacteria</taxon>
        <taxon>Bacillati</taxon>
        <taxon>Bacillota</taxon>
        <taxon>Tissierellia</taxon>
        <taxon>Tissierellales</taxon>
        <taxon>Peptoniphilaceae</taxon>
        <taxon>Anaerococcus</taxon>
    </lineage>
</organism>
<reference evidence="7 8" key="1">
    <citation type="journal article" date="2025" name="Anaerobe">
        <title>Description of Anaerococcus kampingiae sp. nov., Anaerococcus groningensis sp. nov., Anaerococcus martiniensis sp. nov., and Anaerococcus cruorum sp. nov., isolated from human clinical specimens.</title>
        <authorList>
            <person name="Boiten K.E."/>
            <person name="Meijer J."/>
            <person name="van Wezel E.M."/>
            <person name="Veloo A.C.M."/>
        </authorList>
    </citation>
    <scope>NUCLEOTIDE SEQUENCE [LARGE SCALE GENOMIC DNA]</scope>
    <source>
        <strain evidence="7 8">ENR0874</strain>
    </source>
</reference>
<dbReference type="Pfam" id="PF10150">
    <property type="entry name" value="RNase_E_G"/>
    <property type="match status" value="1"/>
</dbReference>
<keyword evidence="4" id="KW-0460">Magnesium</keyword>
<dbReference type="InterPro" id="IPR019307">
    <property type="entry name" value="RNA-bd_AU-1/RNase_E/G"/>
</dbReference>
<evidence type="ECO:0000313" key="7">
    <source>
        <dbReference type="EMBL" id="MFO3667374.1"/>
    </source>
</evidence>